<feature type="compositionally biased region" description="Polar residues" evidence="9">
    <location>
        <begin position="334"/>
        <end position="346"/>
    </location>
</feature>
<feature type="compositionally biased region" description="Basic and acidic residues" evidence="9">
    <location>
        <begin position="185"/>
        <end position="194"/>
    </location>
</feature>
<feature type="compositionally biased region" description="Basic and acidic residues" evidence="9">
    <location>
        <begin position="52"/>
        <end position="66"/>
    </location>
</feature>
<evidence type="ECO:0000256" key="9">
    <source>
        <dbReference type="SAM" id="MobiDB-lite"/>
    </source>
</evidence>
<keyword evidence="2" id="KW-0723">Serine/threonine-protein kinase</keyword>
<dbReference type="SUPFAM" id="SSF56112">
    <property type="entry name" value="Protein kinase-like (PK-like)"/>
    <property type="match status" value="1"/>
</dbReference>
<dbReference type="PANTHER" id="PTHR24058:SF103">
    <property type="entry name" value="SERINE_THREONINE-PROTEIN KINASE PRP4 HOMOLOG"/>
    <property type="match status" value="1"/>
</dbReference>
<dbReference type="PROSITE" id="PS00107">
    <property type="entry name" value="PROTEIN_KINASE_ATP"/>
    <property type="match status" value="1"/>
</dbReference>
<evidence type="ECO:0000256" key="5">
    <source>
        <dbReference type="ARBA" id="ARBA00022777"/>
    </source>
</evidence>
<gene>
    <name evidence="11" type="ORF">D0Z07_4031</name>
</gene>
<dbReference type="InterPro" id="IPR044092">
    <property type="entry name" value="STKc_PRP4"/>
</dbReference>
<dbReference type="Pfam" id="PF00069">
    <property type="entry name" value="Pkinase"/>
    <property type="match status" value="1"/>
</dbReference>
<dbReference type="FunFam" id="1.10.510.10:FF:000078">
    <property type="entry name" value="Serine/threonine-protein kinase PRP4 homolog"/>
    <property type="match status" value="1"/>
</dbReference>
<dbReference type="InterPro" id="IPR017441">
    <property type="entry name" value="Protein_kinase_ATP_BS"/>
</dbReference>
<dbReference type="OrthoDB" id="9332038at2759"/>
<dbReference type="Gene3D" id="1.10.510.10">
    <property type="entry name" value="Transferase(Phosphotransferase) domain 1"/>
    <property type="match status" value="1"/>
</dbReference>
<feature type="region of interest" description="Disordered" evidence="9">
    <location>
        <begin position="1"/>
        <end position="261"/>
    </location>
</feature>
<keyword evidence="3" id="KW-0808">Transferase</keyword>
<evidence type="ECO:0000256" key="1">
    <source>
        <dbReference type="ARBA" id="ARBA00012513"/>
    </source>
</evidence>
<dbReference type="Gene3D" id="3.30.200.20">
    <property type="entry name" value="Phosphorylase Kinase, domain 1"/>
    <property type="match status" value="1"/>
</dbReference>
<dbReference type="PROSITE" id="PS00108">
    <property type="entry name" value="PROTEIN_KINASE_ST"/>
    <property type="match status" value="1"/>
</dbReference>
<organism evidence="11 12">
    <name type="scientific">Hyphodiscus hymeniophilus</name>
    <dbReference type="NCBI Taxonomy" id="353542"/>
    <lineage>
        <taxon>Eukaryota</taxon>
        <taxon>Fungi</taxon>
        <taxon>Dikarya</taxon>
        <taxon>Ascomycota</taxon>
        <taxon>Pezizomycotina</taxon>
        <taxon>Leotiomycetes</taxon>
        <taxon>Helotiales</taxon>
        <taxon>Hyphodiscaceae</taxon>
        <taxon>Hyphodiscus</taxon>
    </lineage>
</organism>
<dbReference type="FunFam" id="3.30.200.20:FF:000440">
    <property type="entry name" value="CMGC/DYRK/PRP4 protein kinase, variant"/>
    <property type="match status" value="1"/>
</dbReference>
<evidence type="ECO:0000256" key="7">
    <source>
        <dbReference type="ARBA" id="ARBA00023596"/>
    </source>
</evidence>
<dbReference type="InterPro" id="IPR011009">
    <property type="entry name" value="Kinase-like_dom_sf"/>
</dbReference>
<dbReference type="GO" id="GO:0005524">
    <property type="term" value="F:ATP binding"/>
    <property type="evidence" value="ECO:0007669"/>
    <property type="project" value="UniProtKB-UniRule"/>
</dbReference>
<feature type="compositionally biased region" description="Basic and acidic residues" evidence="9">
    <location>
        <begin position="219"/>
        <end position="234"/>
    </location>
</feature>
<feature type="binding site" evidence="8">
    <location>
        <position position="516"/>
    </location>
    <ligand>
        <name>ATP</name>
        <dbReference type="ChEBI" id="CHEBI:30616"/>
    </ligand>
</feature>
<evidence type="ECO:0000256" key="8">
    <source>
        <dbReference type="PROSITE-ProRule" id="PRU10141"/>
    </source>
</evidence>
<keyword evidence="5" id="KW-0418">Kinase</keyword>
<dbReference type="EMBL" id="VNKQ01000007">
    <property type="protein sequence ID" value="KAG0649879.1"/>
    <property type="molecule type" value="Genomic_DNA"/>
</dbReference>
<dbReference type="Proteomes" id="UP000785200">
    <property type="component" value="Unassembled WGS sequence"/>
</dbReference>
<dbReference type="PANTHER" id="PTHR24058">
    <property type="entry name" value="DUAL SPECIFICITY PROTEIN KINASE"/>
    <property type="match status" value="1"/>
</dbReference>
<dbReference type="EC" id="2.7.11.1" evidence="1"/>
<dbReference type="GO" id="GO:0004674">
    <property type="term" value="F:protein serine/threonine kinase activity"/>
    <property type="evidence" value="ECO:0007669"/>
    <property type="project" value="UniProtKB-KW"/>
</dbReference>
<evidence type="ECO:0000313" key="11">
    <source>
        <dbReference type="EMBL" id="KAG0649879.1"/>
    </source>
</evidence>
<protein>
    <recommendedName>
        <fullName evidence="1">non-specific serine/threonine protein kinase</fullName>
        <ecNumber evidence="1">2.7.11.1</ecNumber>
    </recommendedName>
</protein>
<dbReference type="PROSITE" id="PS50011">
    <property type="entry name" value="PROTEIN_KINASE_DOM"/>
    <property type="match status" value="1"/>
</dbReference>
<keyword evidence="6 8" id="KW-0067">ATP-binding</keyword>
<name>A0A9P6VLQ9_9HELO</name>
<reference evidence="11" key="1">
    <citation type="submission" date="2019-07" db="EMBL/GenBank/DDBJ databases">
        <title>Hyphodiscus hymeniophilus genome sequencing and assembly.</title>
        <authorList>
            <person name="Kramer G."/>
            <person name="Nodwell J."/>
        </authorList>
    </citation>
    <scope>NUCLEOTIDE SEQUENCE</scope>
    <source>
        <strain evidence="11">ATCC 34498</strain>
    </source>
</reference>
<proteinExistence type="inferred from homology"/>
<dbReference type="AlphaFoldDB" id="A0A9P6VLQ9"/>
<dbReference type="InterPro" id="IPR050494">
    <property type="entry name" value="Ser_Thr_dual-spec_kinase"/>
</dbReference>
<feature type="compositionally biased region" description="Basic and acidic residues" evidence="9">
    <location>
        <begin position="10"/>
        <end position="20"/>
    </location>
</feature>
<dbReference type="InterPro" id="IPR000719">
    <property type="entry name" value="Prot_kinase_dom"/>
</dbReference>
<keyword evidence="12" id="KW-1185">Reference proteome</keyword>
<feature type="region of interest" description="Disordered" evidence="9">
    <location>
        <begin position="286"/>
        <end position="397"/>
    </location>
</feature>
<feature type="compositionally biased region" description="Low complexity" evidence="9">
    <location>
        <begin position="308"/>
        <end position="321"/>
    </location>
</feature>
<evidence type="ECO:0000256" key="6">
    <source>
        <dbReference type="ARBA" id="ARBA00022840"/>
    </source>
</evidence>
<evidence type="ECO:0000256" key="2">
    <source>
        <dbReference type="ARBA" id="ARBA00022527"/>
    </source>
</evidence>
<feature type="domain" description="Protein kinase" evidence="10">
    <location>
        <begin position="487"/>
        <end position="797"/>
    </location>
</feature>
<evidence type="ECO:0000259" key="10">
    <source>
        <dbReference type="PROSITE" id="PS50011"/>
    </source>
</evidence>
<comment type="caution">
    <text evidence="11">The sequence shown here is derived from an EMBL/GenBank/DDBJ whole genome shotgun (WGS) entry which is preliminary data.</text>
</comment>
<dbReference type="CDD" id="cd14135">
    <property type="entry name" value="STKc_PRP4"/>
    <property type="match status" value="1"/>
</dbReference>
<sequence>MASSASSDEGEIRDGAESAEKATTSLSQSNGTSVDRQDRIRSSNSTSMSPEHGYRSKEGRPRERSRSPYSDRPPRGSKRARDDDYADRSRGDPRRFKVHYEDDPKDYTRRPRVSYEDIDHGSELRYDDRDRFAEKRPRTRSRSPYRSSRGGDRNGYGGNPRPGGTRNGSDRDIGRPNSYGHGAVRNRDPRDQPVSKRAQSPLPADNARYDAKITQGYSRQHERLANTLELEKPDNASQAPTIEAPEPETEPLDESALIEQRRKRREAIKAKYRGSATPLLVQALHLGDKSGRFTPGQSQPEDDDAPSRRSTSPFMSTPTTPNDTHDPASPSAFVVTNDQDLANTNGALKVDAEDDGPSAADYDPTADMQEDKQRDSKRNVEDVSSGAYDETKPTTGQDVLLPLDSVLDHEKPVKSKEEFDMFAEDDDDMFAEVPTPSTRPSAHANDDIAKAVPIPQAKVLDIGMLDNWDDAEGYYKIILGEKLDNRYHVQANLGKGMFSGVVRATDMTTNKLVAIKLIRSNETMRKAGMKEIEILQKINDADPEDKKHMIRLERHFEHKGHLCMVFENLSINLREVLKKFGRDVGINIKAVRAYAQQMFLGLSLMRKCNILHADLKPDNILVNEGRNMLKICDLGSASDASDNEITPYLVSRFYRAPEIILGMQYDFAIDIWSIGCTLYEMYTGRTNNQMLRSIMDCRGKFTIKMLKRAKLAHIHFDEMANFRSVEQEKLTGKDIIKTLTFAKPTRDLRTRLIAASKGMNDIDMKELMLFVDLLDRCLALNPEKRCTPAEALRHPFISKMAR</sequence>
<dbReference type="GO" id="GO:0045292">
    <property type="term" value="P:mRNA cis splicing, via spliceosome"/>
    <property type="evidence" value="ECO:0007669"/>
    <property type="project" value="InterPro"/>
</dbReference>
<dbReference type="SMART" id="SM00220">
    <property type="entry name" value="S_TKc"/>
    <property type="match status" value="1"/>
</dbReference>
<comment type="similarity">
    <text evidence="7">Belongs to the protein kinase superfamily. CMGC Ser/Thr protein kinase family.</text>
</comment>
<feature type="compositionally biased region" description="Polar residues" evidence="9">
    <location>
        <begin position="21"/>
        <end position="34"/>
    </location>
</feature>
<keyword evidence="4 8" id="KW-0547">Nucleotide-binding</keyword>
<evidence type="ECO:0000313" key="12">
    <source>
        <dbReference type="Proteomes" id="UP000785200"/>
    </source>
</evidence>
<accession>A0A9P6VLQ9</accession>
<dbReference type="InterPro" id="IPR008271">
    <property type="entry name" value="Ser/Thr_kinase_AS"/>
</dbReference>
<feature type="compositionally biased region" description="Basic and acidic residues" evidence="9">
    <location>
        <begin position="369"/>
        <end position="381"/>
    </location>
</feature>
<evidence type="ECO:0000256" key="3">
    <source>
        <dbReference type="ARBA" id="ARBA00022679"/>
    </source>
</evidence>
<feature type="compositionally biased region" description="Basic and acidic residues" evidence="9">
    <location>
        <begin position="79"/>
        <end position="136"/>
    </location>
</feature>
<evidence type="ECO:0000256" key="4">
    <source>
        <dbReference type="ARBA" id="ARBA00022741"/>
    </source>
</evidence>